<evidence type="ECO:0000256" key="2">
    <source>
        <dbReference type="SAM" id="MobiDB-lite"/>
    </source>
</evidence>
<gene>
    <name evidence="3" type="ORF">DSPE1174_LOCUS6170</name>
</gene>
<dbReference type="EMBL" id="HBGS01011760">
    <property type="protein sequence ID" value="CAD9389099.1"/>
    <property type="molecule type" value="Transcribed_RNA"/>
</dbReference>
<feature type="compositionally biased region" description="Polar residues" evidence="2">
    <location>
        <begin position="124"/>
        <end position="154"/>
    </location>
</feature>
<keyword evidence="1" id="KW-0175">Coiled coil</keyword>
<feature type="region of interest" description="Disordered" evidence="2">
    <location>
        <begin position="203"/>
        <end position="222"/>
    </location>
</feature>
<evidence type="ECO:0000256" key="1">
    <source>
        <dbReference type="SAM" id="Coils"/>
    </source>
</evidence>
<proteinExistence type="predicted"/>
<sequence length="253" mass="27170">MSHPEPSQADATDAMSSASTPAPAQIKKAPAGKLEGNDLCLLGQIYRQQAAEIAYNLLATKKSQNGGCVDDVRITMPGWGRQPSSPTPPPGRKDALPSSQPRTEQNRQTHATAIIRAEVPENPHNLTNSPDSKSHQPEQGSNACETDASQSDYASTEHGYSSISDESDEEFENRLINLEEQVNQLKRERLEFGDIISKSEQLGGASSIPVPQCANSPVSGEPFQKKLRHTSVGVLDSASSGPRPEVRCTTDAV</sequence>
<feature type="region of interest" description="Disordered" evidence="2">
    <location>
        <begin position="1"/>
        <end position="33"/>
    </location>
</feature>
<feature type="compositionally biased region" description="Basic and acidic residues" evidence="2">
    <location>
        <begin position="244"/>
        <end position="253"/>
    </location>
</feature>
<evidence type="ECO:0000313" key="3">
    <source>
        <dbReference type="EMBL" id="CAD9389099.1"/>
    </source>
</evidence>
<feature type="compositionally biased region" description="Polar residues" evidence="2">
    <location>
        <begin position="97"/>
        <end position="111"/>
    </location>
</feature>
<feature type="region of interest" description="Disordered" evidence="2">
    <location>
        <begin position="233"/>
        <end position="253"/>
    </location>
</feature>
<feature type="region of interest" description="Disordered" evidence="2">
    <location>
        <begin position="67"/>
        <end position="168"/>
    </location>
</feature>
<dbReference type="AlphaFoldDB" id="A0A7S2FDS2"/>
<reference evidence="3" key="1">
    <citation type="submission" date="2021-01" db="EMBL/GenBank/DDBJ databases">
        <authorList>
            <person name="Corre E."/>
            <person name="Pelletier E."/>
            <person name="Niang G."/>
            <person name="Scheremetjew M."/>
            <person name="Finn R."/>
            <person name="Kale V."/>
            <person name="Holt S."/>
            <person name="Cochrane G."/>
            <person name="Meng A."/>
            <person name="Brown T."/>
            <person name="Cohen L."/>
        </authorList>
    </citation>
    <scope>NUCLEOTIDE SEQUENCE</scope>
    <source>
        <strain evidence="3">CCMP1381</strain>
    </source>
</reference>
<name>A0A7S2FDS2_9STRA</name>
<accession>A0A7S2FDS2</accession>
<protein>
    <submittedName>
        <fullName evidence="3">Uncharacterized protein</fullName>
    </submittedName>
</protein>
<organism evidence="3">
    <name type="scientific">Octactis speculum</name>
    <dbReference type="NCBI Taxonomy" id="3111310"/>
    <lineage>
        <taxon>Eukaryota</taxon>
        <taxon>Sar</taxon>
        <taxon>Stramenopiles</taxon>
        <taxon>Ochrophyta</taxon>
        <taxon>Dictyochophyceae</taxon>
        <taxon>Dictyochales</taxon>
        <taxon>Dictyochaceae</taxon>
        <taxon>Octactis</taxon>
    </lineage>
</organism>
<feature type="compositionally biased region" description="Low complexity" evidence="2">
    <location>
        <begin position="7"/>
        <end position="25"/>
    </location>
</feature>
<feature type="coiled-coil region" evidence="1">
    <location>
        <begin position="168"/>
        <end position="195"/>
    </location>
</feature>